<dbReference type="SUPFAM" id="SSF46689">
    <property type="entry name" value="Homeodomain-like"/>
    <property type="match status" value="1"/>
</dbReference>
<name>A0A6P1W3N5_9BACT</name>
<dbReference type="EMBL" id="CP045997">
    <property type="protein sequence ID" value="QHV98316.1"/>
    <property type="molecule type" value="Genomic_DNA"/>
</dbReference>
<reference evidence="1 2" key="1">
    <citation type="submission" date="2019-11" db="EMBL/GenBank/DDBJ databases">
        <title>Spirosoma endbachense sp. nov., isolated from a natural salt meadow.</title>
        <authorList>
            <person name="Rojas J."/>
            <person name="Ambika Manirajan B."/>
            <person name="Ratering S."/>
            <person name="Suarez C."/>
            <person name="Geissler-Plaum R."/>
            <person name="Schnell S."/>
        </authorList>
    </citation>
    <scope>NUCLEOTIDE SEQUENCE [LARGE SCALE GENOMIC DNA]</scope>
    <source>
        <strain evidence="1 2">I-24</strain>
    </source>
</reference>
<dbReference type="Proteomes" id="UP000464577">
    <property type="component" value="Chromosome"/>
</dbReference>
<dbReference type="RefSeq" id="WP_162388731.1">
    <property type="nucleotide sequence ID" value="NZ_CP045997.1"/>
</dbReference>
<keyword evidence="2" id="KW-1185">Reference proteome</keyword>
<dbReference type="InterPro" id="IPR007367">
    <property type="entry name" value="DUF433"/>
</dbReference>
<dbReference type="Pfam" id="PF04255">
    <property type="entry name" value="DUF433"/>
    <property type="match status" value="1"/>
</dbReference>
<organism evidence="1 2">
    <name type="scientific">Spirosoma endbachense</name>
    <dbReference type="NCBI Taxonomy" id="2666025"/>
    <lineage>
        <taxon>Bacteria</taxon>
        <taxon>Pseudomonadati</taxon>
        <taxon>Bacteroidota</taxon>
        <taxon>Cytophagia</taxon>
        <taxon>Cytophagales</taxon>
        <taxon>Cytophagaceae</taxon>
        <taxon>Spirosoma</taxon>
    </lineage>
</organism>
<proteinExistence type="predicted"/>
<dbReference type="KEGG" id="senf:GJR95_26420"/>
<sequence>MVDFRQIITIEPGKRGGKPCIRGMRITVGDILGWLASGMTIDEIISDFPELTKDDIYAALAFAAAKENKLRIAA</sequence>
<dbReference type="InterPro" id="IPR036388">
    <property type="entry name" value="WH-like_DNA-bd_sf"/>
</dbReference>
<accession>A0A6P1W3N5</accession>
<dbReference type="AlphaFoldDB" id="A0A6P1W3N5"/>
<dbReference type="PANTHER" id="PTHR34849">
    <property type="entry name" value="SSL5025 PROTEIN"/>
    <property type="match status" value="1"/>
</dbReference>
<dbReference type="Gene3D" id="1.10.10.10">
    <property type="entry name" value="Winged helix-like DNA-binding domain superfamily/Winged helix DNA-binding domain"/>
    <property type="match status" value="1"/>
</dbReference>
<protein>
    <submittedName>
        <fullName evidence="1">DUF433 domain-containing protein</fullName>
    </submittedName>
</protein>
<dbReference type="PANTHER" id="PTHR34849:SF5">
    <property type="entry name" value="SSL2733 PROTEIN"/>
    <property type="match status" value="1"/>
</dbReference>
<gene>
    <name evidence="1" type="ORF">GJR95_26420</name>
</gene>
<evidence type="ECO:0000313" key="1">
    <source>
        <dbReference type="EMBL" id="QHV98316.1"/>
    </source>
</evidence>
<dbReference type="InterPro" id="IPR009057">
    <property type="entry name" value="Homeodomain-like_sf"/>
</dbReference>
<evidence type="ECO:0000313" key="2">
    <source>
        <dbReference type="Proteomes" id="UP000464577"/>
    </source>
</evidence>